<gene>
    <name evidence="1" type="ORF">JCM19231_1974</name>
</gene>
<evidence type="ECO:0000313" key="1">
    <source>
        <dbReference type="EMBL" id="GAM55158.1"/>
    </source>
</evidence>
<organism evidence="1 2">
    <name type="scientific">Vibrio ishigakensis</name>
    <dbReference type="NCBI Taxonomy" id="1481914"/>
    <lineage>
        <taxon>Bacteria</taxon>
        <taxon>Pseudomonadati</taxon>
        <taxon>Pseudomonadota</taxon>
        <taxon>Gammaproteobacteria</taxon>
        <taxon>Vibrionales</taxon>
        <taxon>Vibrionaceae</taxon>
        <taxon>Vibrio</taxon>
    </lineage>
</organism>
<dbReference type="Proteomes" id="UP000031671">
    <property type="component" value="Unassembled WGS sequence"/>
</dbReference>
<keyword evidence="2" id="KW-1185">Reference proteome</keyword>
<accession>A0A0B8NVL1</accession>
<evidence type="ECO:0000313" key="2">
    <source>
        <dbReference type="Proteomes" id="UP000031671"/>
    </source>
</evidence>
<dbReference type="AlphaFoldDB" id="A0A0B8NVL1"/>
<comment type="caution">
    <text evidence="1">The sequence shown here is derived from an EMBL/GenBank/DDBJ whole genome shotgun (WGS) entry which is preliminary data.</text>
</comment>
<name>A0A0B8NVL1_9VIBR</name>
<sequence>MITRADVVADNFKVKPKKSLISSRQLKVSCSSLENKKNYQGWMNQNHNSTESLNLY</sequence>
<reference evidence="1 2" key="1">
    <citation type="submission" date="2015-01" db="EMBL/GenBank/DDBJ databases">
        <title>Vibrio sp. C1 JCM 19231 whole genome shotgun sequence.</title>
        <authorList>
            <person name="Sawabe T."/>
            <person name="Meirelles P."/>
            <person name="Feng G."/>
            <person name="Sayaka M."/>
            <person name="Hattori M."/>
            <person name="Ohkuma M."/>
        </authorList>
    </citation>
    <scope>NUCLEOTIDE SEQUENCE [LARGE SCALE GENOMIC DNA]</scope>
    <source>
        <strain evidence="2">JCM 19231</strain>
    </source>
</reference>
<proteinExistence type="predicted"/>
<protein>
    <submittedName>
        <fullName evidence="1">Uncharacterized protein</fullName>
    </submittedName>
</protein>
<reference evidence="1 2" key="2">
    <citation type="submission" date="2015-01" db="EMBL/GenBank/DDBJ databases">
        <authorList>
            <consortium name="NBRP consortium"/>
            <person name="Sawabe T."/>
            <person name="Meirelles P."/>
            <person name="Feng G."/>
            <person name="Sayaka M."/>
            <person name="Hattori M."/>
            <person name="Ohkuma M."/>
        </authorList>
    </citation>
    <scope>NUCLEOTIDE SEQUENCE [LARGE SCALE GENOMIC DNA]</scope>
    <source>
        <strain evidence="2">JCM 19231</strain>
    </source>
</reference>
<dbReference type="EMBL" id="BBRZ01000010">
    <property type="protein sequence ID" value="GAM55158.1"/>
    <property type="molecule type" value="Genomic_DNA"/>
</dbReference>